<proteinExistence type="predicted"/>
<evidence type="ECO:0000313" key="2">
    <source>
        <dbReference type="Proteomes" id="UP000193083"/>
    </source>
</evidence>
<sequence>MRVTNPAGKSRYLIVCEHASNWLPASLGTLGLPAADLERHIAWDPGALPVAARLAEILDATLVESCVSRLAIDCNRPVDAPDLIAETSETTRIPGNAGLGAAEREARIALSHRPFHDALAGVIEDRLAQGHETWIVTIHSFTPLYKGVSRPWHIGIIHDEDECLAAPLLAGLRGIAGITVGANQPYSPADRVYYTLERHARPRELPCAMVEIRNDEIVDAASQDVWAQRLATILSGIEESDVKLRMETAREPKGYRHSA</sequence>
<dbReference type="Proteomes" id="UP000193083">
    <property type="component" value="Unassembled WGS sequence"/>
</dbReference>
<organism evidence="1 2">
    <name type="scientific">Mesorhizobium australicum</name>
    <dbReference type="NCBI Taxonomy" id="536018"/>
    <lineage>
        <taxon>Bacteria</taxon>
        <taxon>Pseudomonadati</taxon>
        <taxon>Pseudomonadota</taxon>
        <taxon>Alphaproteobacteria</taxon>
        <taxon>Hyphomicrobiales</taxon>
        <taxon>Phyllobacteriaceae</taxon>
        <taxon>Mesorhizobium</taxon>
    </lineage>
</organism>
<keyword evidence="1" id="KW-0378">Hydrolase</keyword>
<gene>
    <name evidence="1" type="ORF">SAMN02982922_4735</name>
</gene>
<protein>
    <submittedName>
        <fullName evidence="1">Predicted N-formylglutamate amidohydrolase</fullName>
    </submittedName>
</protein>
<dbReference type="SUPFAM" id="SSF53187">
    <property type="entry name" value="Zn-dependent exopeptidases"/>
    <property type="match status" value="1"/>
</dbReference>
<accession>A0A1X7PNZ9</accession>
<dbReference type="InterPro" id="IPR007709">
    <property type="entry name" value="N-FG_amidohydro"/>
</dbReference>
<dbReference type="AlphaFoldDB" id="A0A1X7PNZ9"/>
<dbReference type="EMBL" id="FXBL01000004">
    <property type="protein sequence ID" value="SMH52909.1"/>
    <property type="molecule type" value="Genomic_DNA"/>
</dbReference>
<dbReference type="PIRSF" id="PIRSF029730">
    <property type="entry name" value="UCP029730"/>
    <property type="match status" value="1"/>
</dbReference>
<dbReference type="GO" id="GO:0016787">
    <property type="term" value="F:hydrolase activity"/>
    <property type="evidence" value="ECO:0007669"/>
    <property type="project" value="UniProtKB-KW"/>
</dbReference>
<name>A0A1X7PNZ9_9HYPH</name>
<reference evidence="1 2" key="1">
    <citation type="submission" date="2017-04" db="EMBL/GenBank/DDBJ databases">
        <authorList>
            <person name="Afonso C.L."/>
            <person name="Miller P.J."/>
            <person name="Scott M.A."/>
            <person name="Spackman E."/>
            <person name="Goraichik I."/>
            <person name="Dimitrov K.M."/>
            <person name="Suarez D.L."/>
            <person name="Swayne D.E."/>
        </authorList>
    </citation>
    <scope>NUCLEOTIDE SEQUENCE [LARGE SCALE GENOMIC DNA]</scope>
    <source>
        <strain evidence="1 2">B5P</strain>
    </source>
</reference>
<keyword evidence="2" id="KW-1185">Reference proteome</keyword>
<dbReference type="Pfam" id="PF05013">
    <property type="entry name" value="FGase"/>
    <property type="match status" value="1"/>
</dbReference>
<dbReference type="Gene3D" id="3.40.630.40">
    <property type="entry name" value="Zn-dependent exopeptidases"/>
    <property type="match status" value="1"/>
</dbReference>
<evidence type="ECO:0000313" key="1">
    <source>
        <dbReference type="EMBL" id="SMH52909.1"/>
    </source>
</evidence>
<dbReference type="InterPro" id="IPR011227">
    <property type="entry name" value="UCP029730"/>
</dbReference>